<keyword evidence="1 3" id="KW-0436">Ligase</keyword>
<dbReference type="HOGENOM" id="CLU_051096_6_1_3"/>
<dbReference type="PANTHER" id="PTHR12835:SF5">
    <property type="entry name" value="BIOTIN--PROTEIN LIGASE"/>
    <property type="match status" value="1"/>
</dbReference>
<dbReference type="OrthoDB" id="9807064at2"/>
<dbReference type="NCBIfam" id="TIGR00121">
    <property type="entry name" value="birA_ligase"/>
    <property type="match status" value="1"/>
</dbReference>
<protein>
    <submittedName>
        <fullName evidence="3">Biotin-(Acetyl-CoA carboxylase) ligase</fullName>
        <ecNumber evidence="3">6.4.1.1</ecNumber>
    </submittedName>
</protein>
<dbReference type="eggNOG" id="COG0340">
    <property type="taxonomic scope" value="Bacteria"/>
</dbReference>
<dbReference type="EnsemblBacteria" id="AAP99475">
    <property type="protein sequence ID" value="AAP99475"/>
    <property type="gene ID" value="Pro_0429"/>
</dbReference>
<sequence>MQNSLPWTGAAPITCLIKRSEVLKKSWVLRWKPVCGSTDIELSRWLKQKPLSVNNPRAFLTGRQSHGRGQRGRIWDSPLGGVWLSAAMTCDVSVKSAGLFGLAVAVALSNRLERSLIPVQIKWPNDLLVNGKKIAGLLPRVFSRGQEANFLSLGIGLNVCNHVPKGGISLLKCSGKKNISTLKWSLEVLLAIEQAKMLLLDPKHLCKEGEKFLWAKQIKKSQSNEIWDVEGLDLDGKLRVSRGFIKENWNRWE</sequence>
<accession>Q7TVA7</accession>
<dbReference type="InterPro" id="IPR004143">
    <property type="entry name" value="BPL_LPL_catalytic"/>
</dbReference>
<dbReference type="GO" id="GO:0004736">
    <property type="term" value="F:pyruvate carboxylase activity"/>
    <property type="evidence" value="ECO:0007669"/>
    <property type="project" value="UniProtKB-EC"/>
</dbReference>
<dbReference type="AlphaFoldDB" id="Q7TVA7"/>
<name>Q7TVA7_PROMA</name>
<reference evidence="3 4" key="1">
    <citation type="journal article" date="2003" name="Proc. Natl. Acad. Sci. U.S.A.">
        <title>Genome sequence of the cyanobacterium Prochlorococcus marinus SS120, a nearly minimal oxyphototrophic genome.</title>
        <authorList>
            <person name="Dufresne A."/>
            <person name="Salanoubat M."/>
            <person name="Partensky F."/>
            <person name="Artiguenave F."/>
            <person name="Axmann I.M."/>
            <person name="Barbe V."/>
            <person name="Duprat S."/>
            <person name="Galperin M.Y."/>
            <person name="Koonin E.V."/>
            <person name="Le Gall F."/>
            <person name="Makarova K.S."/>
            <person name="Ostrowski M."/>
            <person name="Oztas S."/>
            <person name="Robert C."/>
            <person name="Rogozin I.B."/>
            <person name="Scanlan D.J."/>
            <person name="Tandeau de Marsac N."/>
            <person name="Weissenbach J."/>
            <person name="Wincker P."/>
            <person name="Wolf Y.I."/>
            <person name="Hess W.R."/>
        </authorList>
    </citation>
    <scope>NUCLEOTIDE SEQUENCE [LARGE SCALE GENOMIC DNA]</scope>
    <source>
        <strain evidence="4">SARG / CCMP1375 / SS120</strain>
    </source>
</reference>
<feature type="domain" description="BPL/LPL catalytic" evidence="2">
    <location>
        <begin position="20"/>
        <end position="213"/>
    </location>
</feature>
<dbReference type="EC" id="6.4.1.1" evidence="3"/>
<dbReference type="PATRIC" id="fig|167539.5.peg.439"/>
<evidence type="ECO:0000259" key="2">
    <source>
        <dbReference type="PROSITE" id="PS51733"/>
    </source>
</evidence>
<proteinExistence type="predicted"/>
<dbReference type="CDD" id="cd16442">
    <property type="entry name" value="BPL"/>
    <property type="match status" value="1"/>
</dbReference>
<evidence type="ECO:0000256" key="1">
    <source>
        <dbReference type="ARBA" id="ARBA00022598"/>
    </source>
</evidence>
<dbReference type="STRING" id="167539.Pro_0429"/>
<dbReference type="GO" id="GO:0004077">
    <property type="term" value="F:biotin--[biotin carboxyl-carrier protein] ligase activity"/>
    <property type="evidence" value="ECO:0007669"/>
    <property type="project" value="InterPro"/>
</dbReference>
<dbReference type="EMBL" id="AE017126">
    <property type="protein sequence ID" value="AAP99475.1"/>
    <property type="molecule type" value="Genomic_DNA"/>
</dbReference>
<evidence type="ECO:0000313" key="3">
    <source>
        <dbReference type="EMBL" id="AAP99475.1"/>
    </source>
</evidence>
<gene>
    <name evidence="3" type="primary">cirA</name>
    <name evidence="3" type="ordered locus">Pro_0429</name>
</gene>
<dbReference type="Proteomes" id="UP000001420">
    <property type="component" value="Chromosome"/>
</dbReference>
<dbReference type="SUPFAM" id="SSF55681">
    <property type="entry name" value="Class II aaRS and biotin synthetases"/>
    <property type="match status" value="1"/>
</dbReference>
<dbReference type="Gene3D" id="3.30.930.10">
    <property type="entry name" value="Bira Bifunctional Protein, Domain 2"/>
    <property type="match status" value="1"/>
</dbReference>
<evidence type="ECO:0000313" key="4">
    <source>
        <dbReference type="Proteomes" id="UP000001420"/>
    </source>
</evidence>
<dbReference type="PROSITE" id="PS51733">
    <property type="entry name" value="BPL_LPL_CATALYTIC"/>
    <property type="match status" value="1"/>
</dbReference>
<dbReference type="InterPro" id="IPR004408">
    <property type="entry name" value="Biotin_CoA_COase_ligase"/>
</dbReference>
<dbReference type="Pfam" id="PF03099">
    <property type="entry name" value="BPL_LplA_LipB"/>
    <property type="match status" value="1"/>
</dbReference>
<dbReference type="PANTHER" id="PTHR12835">
    <property type="entry name" value="BIOTIN PROTEIN LIGASE"/>
    <property type="match status" value="1"/>
</dbReference>
<dbReference type="InterPro" id="IPR045864">
    <property type="entry name" value="aa-tRNA-synth_II/BPL/LPL"/>
</dbReference>
<dbReference type="RefSeq" id="WP_011124584.1">
    <property type="nucleotide sequence ID" value="NC_005042.1"/>
</dbReference>
<dbReference type="KEGG" id="pma:Pro_0429"/>
<organism evidence="3 4">
    <name type="scientific">Prochlorococcus marinus (strain SARG / CCMP1375 / SS120)</name>
    <dbReference type="NCBI Taxonomy" id="167539"/>
    <lineage>
        <taxon>Bacteria</taxon>
        <taxon>Bacillati</taxon>
        <taxon>Cyanobacteriota</taxon>
        <taxon>Cyanophyceae</taxon>
        <taxon>Synechococcales</taxon>
        <taxon>Prochlorococcaceae</taxon>
        <taxon>Prochlorococcus</taxon>
    </lineage>
</organism>
<dbReference type="GO" id="GO:0005737">
    <property type="term" value="C:cytoplasm"/>
    <property type="evidence" value="ECO:0007669"/>
    <property type="project" value="TreeGrafter"/>
</dbReference>
<keyword evidence="4" id="KW-1185">Reference proteome</keyword>